<dbReference type="RefSeq" id="WP_255888553.1">
    <property type="nucleotide sequence ID" value="NZ_JAFMZM010000001.1"/>
</dbReference>
<proteinExistence type="predicted"/>
<comment type="caution">
    <text evidence="2">The sequence shown here is derived from an EMBL/GenBank/DDBJ whole genome shotgun (WGS) entry which is preliminary data.</text>
</comment>
<feature type="region of interest" description="Disordered" evidence="1">
    <location>
        <begin position="140"/>
        <end position="161"/>
    </location>
</feature>
<accession>A0ABW2N4C5</accession>
<organism evidence="2 3">
    <name type="scientific">Nocardioides astragali</name>
    <dbReference type="NCBI Taxonomy" id="1776736"/>
    <lineage>
        <taxon>Bacteria</taxon>
        <taxon>Bacillati</taxon>
        <taxon>Actinomycetota</taxon>
        <taxon>Actinomycetes</taxon>
        <taxon>Propionibacteriales</taxon>
        <taxon>Nocardioidaceae</taxon>
        <taxon>Nocardioides</taxon>
    </lineage>
</organism>
<dbReference type="Proteomes" id="UP001596524">
    <property type="component" value="Unassembled WGS sequence"/>
</dbReference>
<sequence>MTSTGFIGHIRIHPALNEAEWSHLFTLVESDGTLRGTPTGRGDREVPFARLAWELCSVGCCLTWNPDLEASRMMLPSLRFLIDHLLGSGAKAQGRREFEEFTFDHVLEGAVMGRDHGDRHARLVEVTDNVVSERTLVPCDGAEKQRPQAAGGRSRGRRLPSNVIEFRPRRA</sequence>
<protein>
    <submittedName>
        <fullName evidence="2">Uncharacterized protein</fullName>
    </submittedName>
</protein>
<reference evidence="3" key="1">
    <citation type="journal article" date="2019" name="Int. J. Syst. Evol. Microbiol.">
        <title>The Global Catalogue of Microorganisms (GCM) 10K type strain sequencing project: providing services to taxonomists for standard genome sequencing and annotation.</title>
        <authorList>
            <consortium name="The Broad Institute Genomics Platform"/>
            <consortium name="The Broad Institute Genome Sequencing Center for Infectious Disease"/>
            <person name="Wu L."/>
            <person name="Ma J."/>
        </authorList>
    </citation>
    <scope>NUCLEOTIDE SEQUENCE [LARGE SCALE GENOMIC DNA]</scope>
    <source>
        <strain evidence="3">FCH27</strain>
    </source>
</reference>
<name>A0ABW2N4C5_9ACTN</name>
<evidence type="ECO:0000256" key="1">
    <source>
        <dbReference type="SAM" id="MobiDB-lite"/>
    </source>
</evidence>
<gene>
    <name evidence="2" type="ORF">ACFQO6_11645</name>
</gene>
<keyword evidence="3" id="KW-1185">Reference proteome</keyword>
<evidence type="ECO:0000313" key="2">
    <source>
        <dbReference type="EMBL" id="MFC7360926.1"/>
    </source>
</evidence>
<evidence type="ECO:0000313" key="3">
    <source>
        <dbReference type="Proteomes" id="UP001596524"/>
    </source>
</evidence>
<dbReference type="EMBL" id="JBHTCH010000014">
    <property type="protein sequence ID" value="MFC7360926.1"/>
    <property type="molecule type" value="Genomic_DNA"/>
</dbReference>